<evidence type="ECO:0000256" key="1">
    <source>
        <dbReference type="SAM" id="MobiDB-lite"/>
    </source>
</evidence>
<reference evidence="2 3" key="1">
    <citation type="journal article" date="2020" name="Mol. Biol. Evol.">
        <title>Distinct Expression and Methylation Patterns for Genes with Different Fates following a Single Whole-Genome Duplication in Flowering Plants.</title>
        <authorList>
            <person name="Shi T."/>
            <person name="Rahmani R.S."/>
            <person name="Gugger P.F."/>
            <person name="Wang M."/>
            <person name="Li H."/>
            <person name="Zhang Y."/>
            <person name="Li Z."/>
            <person name="Wang Q."/>
            <person name="Van de Peer Y."/>
            <person name="Marchal K."/>
            <person name="Chen J."/>
        </authorList>
    </citation>
    <scope>NUCLEOTIDE SEQUENCE [LARGE SCALE GENOMIC DNA]</scope>
    <source>
        <tissue evidence="2">Leaf</tissue>
    </source>
</reference>
<protein>
    <submittedName>
        <fullName evidence="2">Uncharacterized protein</fullName>
    </submittedName>
</protein>
<evidence type="ECO:0000313" key="3">
    <source>
        <dbReference type="Proteomes" id="UP000607653"/>
    </source>
</evidence>
<dbReference type="AlphaFoldDB" id="A0A822XQ60"/>
<accession>A0A822XQ60</accession>
<name>A0A822XQ60_NELNU</name>
<keyword evidence="3" id="KW-1185">Reference proteome</keyword>
<evidence type="ECO:0000313" key="2">
    <source>
        <dbReference type="EMBL" id="DAD21229.1"/>
    </source>
</evidence>
<feature type="region of interest" description="Disordered" evidence="1">
    <location>
        <begin position="1"/>
        <end position="25"/>
    </location>
</feature>
<organism evidence="2 3">
    <name type="scientific">Nelumbo nucifera</name>
    <name type="common">Sacred lotus</name>
    <dbReference type="NCBI Taxonomy" id="4432"/>
    <lineage>
        <taxon>Eukaryota</taxon>
        <taxon>Viridiplantae</taxon>
        <taxon>Streptophyta</taxon>
        <taxon>Embryophyta</taxon>
        <taxon>Tracheophyta</taxon>
        <taxon>Spermatophyta</taxon>
        <taxon>Magnoliopsida</taxon>
        <taxon>Proteales</taxon>
        <taxon>Nelumbonaceae</taxon>
        <taxon>Nelumbo</taxon>
    </lineage>
</organism>
<feature type="compositionally biased region" description="Polar residues" evidence="1">
    <location>
        <begin position="1"/>
        <end position="11"/>
    </location>
</feature>
<gene>
    <name evidence="2" type="ORF">HUJ06_022692</name>
</gene>
<sequence>MEISFSSSDSTEPIVRLSTGSPGVTKKSNIDVIVEFTKPVFNFEALAV</sequence>
<dbReference type="EMBL" id="DUZY01000001">
    <property type="protein sequence ID" value="DAD21229.1"/>
    <property type="molecule type" value="Genomic_DNA"/>
</dbReference>
<proteinExistence type="predicted"/>
<dbReference type="Proteomes" id="UP000607653">
    <property type="component" value="Unassembled WGS sequence"/>
</dbReference>
<comment type="caution">
    <text evidence="2">The sequence shown here is derived from an EMBL/GenBank/DDBJ whole genome shotgun (WGS) entry which is preliminary data.</text>
</comment>